<dbReference type="InterPro" id="IPR015939">
    <property type="entry name" value="Fum_Rdtase/Succ_DH_flav-like_C"/>
</dbReference>
<reference evidence="3" key="1">
    <citation type="journal article" date="2019" name="Int. J. Syst. Evol. Microbiol.">
        <title>The Global Catalogue of Microorganisms (GCM) 10K type strain sequencing project: providing services to taxonomists for standard genome sequencing and annotation.</title>
        <authorList>
            <consortium name="The Broad Institute Genomics Platform"/>
            <consortium name="The Broad Institute Genome Sequencing Center for Infectious Disease"/>
            <person name="Wu L."/>
            <person name="Ma J."/>
        </authorList>
    </citation>
    <scope>NUCLEOTIDE SEQUENCE [LARGE SCALE GENOMIC DNA]</scope>
    <source>
        <strain evidence="3">CGMCC 1.3240</strain>
    </source>
</reference>
<keyword evidence="3" id="KW-1185">Reference proteome</keyword>
<dbReference type="Pfam" id="PF02910">
    <property type="entry name" value="Succ_DH_flav_C"/>
    <property type="match status" value="1"/>
</dbReference>
<dbReference type="Gene3D" id="1.20.58.100">
    <property type="entry name" value="Fumarate reductase/succinate dehydrogenase flavoprotein-like, C-terminal domain"/>
    <property type="match status" value="1"/>
</dbReference>
<proteinExistence type="predicted"/>
<dbReference type="SUPFAM" id="SSF46977">
    <property type="entry name" value="Succinate dehydrogenase/fumarate reductase flavoprotein C-terminal domain"/>
    <property type="match status" value="1"/>
</dbReference>
<evidence type="ECO:0000259" key="1">
    <source>
        <dbReference type="Pfam" id="PF02910"/>
    </source>
</evidence>
<dbReference type="InterPro" id="IPR037099">
    <property type="entry name" value="Fum_R/Succ_DH_flav-like_C_sf"/>
</dbReference>
<feature type="domain" description="Fumarate reductase/succinate dehydrogenase flavoprotein-like C-terminal" evidence="1">
    <location>
        <begin position="13"/>
        <end position="69"/>
    </location>
</feature>
<sequence length="100" mass="11220">MIVTGMPHGGDAAELSVQAGKAFIEQDCIHTSEAAALAATANWMYAPALVRRESRNQHAIADYTLADTAQQYRFIVTRLEHALKFRKEKDRYEHQTTVSK</sequence>
<gene>
    <name evidence="2" type="ORF">ACFPYJ_03440</name>
</gene>
<dbReference type="RefSeq" id="WP_379186637.1">
    <property type="nucleotide sequence ID" value="NZ_JBHSOW010000015.1"/>
</dbReference>
<evidence type="ECO:0000313" key="2">
    <source>
        <dbReference type="EMBL" id="MFC5648182.1"/>
    </source>
</evidence>
<protein>
    <recommendedName>
        <fullName evidence="1">Fumarate reductase/succinate dehydrogenase flavoprotein-like C-terminal domain-containing protein</fullName>
    </recommendedName>
</protein>
<comment type="caution">
    <text evidence="2">The sequence shown here is derived from an EMBL/GenBank/DDBJ whole genome shotgun (WGS) entry which is preliminary data.</text>
</comment>
<organism evidence="2 3">
    <name type="scientific">Paenibacillus solisilvae</name>
    <dbReference type="NCBI Taxonomy" id="2486751"/>
    <lineage>
        <taxon>Bacteria</taxon>
        <taxon>Bacillati</taxon>
        <taxon>Bacillota</taxon>
        <taxon>Bacilli</taxon>
        <taxon>Bacillales</taxon>
        <taxon>Paenibacillaceae</taxon>
        <taxon>Paenibacillus</taxon>
    </lineage>
</organism>
<accession>A0ABW0VT98</accession>
<dbReference type="EMBL" id="JBHSOW010000015">
    <property type="protein sequence ID" value="MFC5648182.1"/>
    <property type="molecule type" value="Genomic_DNA"/>
</dbReference>
<evidence type="ECO:0000313" key="3">
    <source>
        <dbReference type="Proteomes" id="UP001596047"/>
    </source>
</evidence>
<name>A0ABW0VT98_9BACL</name>
<dbReference type="Proteomes" id="UP001596047">
    <property type="component" value="Unassembled WGS sequence"/>
</dbReference>